<evidence type="ECO:0000313" key="43">
    <source>
        <dbReference type="Proteomes" id="UP000886611"/>
    </source>
</evidence>
<evidence type="ECO:0000256" key="28">
    <source>
        <dbReference type="ARBA" id="ARBA00047528"/>
    </source>
</evidence>
<comment type="catalytic activity">
    <reaction evidence="34">
        <text>N-hexanoyl-1-hexadecanoyl-2-(9Z,12Z-octadecadienoyl)-sn-glycero-3-phosphoethanolamine + H2O = N-hexanoyl ethanolamine + 1-hexadecanoyl-2-(9Z,12Z-octadecadienoyl)-sn-glycero-3-phosphate + H(+)</text>
        <dbReference type="Rhea" id="RHEA:45616"/>
        <dbReference type="ChEBI" id="CHEBI:15377"/>
        <dbReference type="ChEBI" id="CHEBI:15378"/>
        <dbReference type="ChEBI" id="CHEBI:72860"/>
        <dbReference type="ChEBI" id="CHEBI:85297"/>
        <dbReference type="ChEBI" id="CHEBI:85303"/>
    </reaction>
    <physiologicalReaction direction="left-to-right" evidence="34">
        <dbReference type="Rhea" id="RHEA:45617"/>
    </physiologicalReaction>
</comment>
<dbReference type="InterPro" id="IPR036866">
    <property type="entry name" value="RibonucZ/Hydroxyglut_hydro"/>
</dbReference>
<evidence type="ECO:0000256" key="29">
    <source>
        <dbReference type="ARBA" id="ARBA00047759"/>
    </source>
</evidence>
<feature type="non-terminal residue" evidence="42">
    <location>
        <position position="480"/>
    </location>
</feature>
<keyword evidence="20" id="KW-0472">Membrane</keyword>
<comment type="catalytic activity">
    <reaction evidence="39">
        <text>N-octanoyl-1-hexadecanoyl-2-(9Z,12Z-octadecadienoyl)-sn-glycero-3-phosphoethanolamine + H2O = N-octanoyl ethanolamine + 1-hexadecanoyl-2-(9Z,12Z-octadecadienoyl)-sn-glycero-3-phosphate + H(+)</text>
        <dbReference type="Rhea" id="RHEA:45612"/>
        <dbReference type="ChEBI" id="CHEBI:15377"/>
        <dbReference type="ChEBI" id="CHEBI:15378"/>
        <dbReference type="ChEBI" id="CHEBI:72860"/>
        <dbReference type="ChEBI" id="CHEBI:85296"/>
        <dbReference type="ChEBI" id="CHEBI:85302"/>
    </reaction>
    <physiologicalReaction direction="left-to-right" evidence="39">
        <dbReference type="Rhea" id="RHEA:45613"/>
    </physiologicalReaction>
</comment>
<dbReference type="Proteomes" id="UP000886611">
    <property type="component" value="Unassembled WGS sequence"/>
</dbReference>
<keyword evidence="19" id="KW-0443">Lipid metabolism</keyword>
<evidence type="ECO:0000256" key="8">
    <source>
        <dbReference type="ARBA" id="ARBA00011543"/>
    </source>
</evidence>
<dbReference type="GO" id="GO:0005654">
    <property type="term" value="C:nucleoplasm"/>
    <property type="evidence" value="ECO:0007669"/>
    <property type="project" value="UniProtKB-SubCell"/>
</dbReference>
<evidence type="ECO:0000256" key="16">
    <source>
        <dbReference type="ARBA" id="ARBA00022963"/>
    </source>
</evidence>
<dbReference type="FunFam" id="3.60.15.10:FF:000016">
    <property type="entry name" value="N-acyl-phosphatidylethanolamine-hydrolyzing phospholipase D, putative"/>
    <property type="match status" value="1"/>
</dbReference>
<evidence type="ECO:0000256" key="38">
    <source>
        <dbReference type="ARBA" id="ARBA00049023"/>
    </source>
</evidence>
<dbReference type="InterPro" id="IPR001279">
    <property type="entry name" value="Metallo-B-lactamas"/>
</dbReference>
<protein>
    <recommendedName>
        <fullName evidence="10">N-acyl-phosphatidylethanolamine-hydrolyzing phospholipase D</fullName>
        <ecNumber evidence="9">3.1.4.54</ecNumber>
    </recommendedName>
</protein>
<evidence type="ECO:0000256" key="17">
    <source>
        <dbReference type="ARBA" id="ARBA00022990"/>
    </source>
</evidence>
<dbReference type="Gene3D" id="3.60.15.10">
    <property type="entry name" value="Ribonuclease Z/Hydroxyacylglutathione hydrolase-like"/>
    <property type="match status" value="1"/>
</dbReference>
<proteinExistence type="inferred from homology"/>
<evidence type="ECO:0000256" key="21">
    <source>
        <dbReference type="ARBA" id="ARBA00023242"/>
    </source>
</evidence>
<dbReference type="GO" id="GO:0009395">
    <property type="term" value="P:phospholipid catabolic process"/>
    <property type="evidence" value="ECO:0007669"/>
    <property type="project" value="UniProtKB-KW"/>
</dbReference>
<gene>
    <name evidence="42" type="primary">Napepld</name>
    <name evidence="42" type="ORF">GTO96_0021338</name>
</gene>
<comment type="catalytic activity">
    <reaction evidence="24">
        <text>N-(5Z,8Z,11Z,14Z-eicosatetraenoyl)-1-(9Z-octadecenoyl)-sn-glycero-3-phosphoethanolamine + H2O = N-(5Z,8Z,11Z,14Z-eicosatetraenoyl)-ethanolamine + 1-(9Z-octadecenoyl)-sn-glycero-3-phosphate + H(+)</text>
        <dbReference type="Rhea" id="RHEA:45544"/>
        <dbReference type="ChEBI" id="CHEBI:2700"/>
        <dbReference type="ChEBI" id="CHEBI:15377"/>
        <dbReference type="ChEBI" id="CHEBI:15378"/>
        <dbReference type="ChEBI" id="CHEBI:74544"/>
        <dbReference type="ChEBI" id="CHEBI:85223"/>
    </reaction>
    <physiologicalReaction direction="left-to-right" evidence="24">
        <dbReference type="Rhea" id="RHEA:45545"/>
    </physiologicalReaction>
</comment>
<evidence type="ECO:0000256" key="11">
    <source>
        <dbReference type="ARBA" id="ARBA00022668"/>
    </source>
</evidence>
<comment type="catalytic activity">
    <reaction evidence="31">
        <text>N-(5Z,8Z,11Z,14Z-eicosatetraenoyl)-1,2-di-(9Z-octadecenoyl)-sn-glycero-3-phosphoethanolamine + H2O = N-(5Z,8Z,11Z,14Z-eicosatetraenoyl)-ethanolamine + 1,2-di-(9Z-octadecenoyl)-sn-glycero-3-phosphate + H(+)</text>
        <dbReference type="Rhea" id="RHEA:45528"/>
        <dbReference type="ChEBI" id="CHEBI:2700"/>
        <dbReference type="ChEBI" id="CHEBI:15377"/>
        <dbReference type="ChEBI" id="CHEBI:15378"/>
        <dbReference type="ChEBI" id="CHEBI:74546"/>
        <dbReference type="ChEBI" id="CHEBI:85277"/>
    </reaction>
    <physiologicalReaction direction="left-to-right" evidence="31">
        <dbReference type="Rhea" id="RHEA:45529"/>
    </physiologicalReaction>
</comment>
<dbReference type="SUPFAM" id="SSF56281">
    <property type="entry name" value="Metallo-hydrolase/oxidoreductase"/>
    <property type="match status" value="1"/>
</dbReference>
<dbReference type="GO" id="GO:0070292">
    <property type="term" value="P:N-acylphosphatidylethanolamine metabolic process"/>
    <property type="evidence" value="ECO:0007669"/>
    <property type="project" value="TreeGrafter"/>
</dbReference>
<evidence type="ECO:0000256" key="10">
    <source>
        <dbReference type="ARBA" id="ARBA00016017"/>
    </source>
</evidence>
<dbReference type="AlphaFoldDB" id="A0A8X7X215"/>
<accession>A0A8X7X215</accession>
<keyword evidence="12" id="KW-0479">Metal-binding</keyword>
<evidence type="ECO:0000313" key="42">
    <source>
        <dbReference type="EMBL" id="KAG2460325.1"/>
    </source>
</evidence>
<evidence type="ECO:0000256" key="1">
    <source>
        <dbReference type="ARBA" id="ARBA00001947"/>
    </source>
</evidence>
<sequence>MKQLRIPVGNPPGRHAVQSHSPEMNLNLPQPGVTWATPWSGPATRVPSNEYLTSQITLWEMCRNAVTDAPSQCSSNCQPKDMEETGMEIQPLVDGSSASQPTNNEVVKKRVSSTEETRRSSSSRSSRKSFRLDYRLEEDVTKSQRDKHGRFINPWPTWRPPTLYNVLKWQITEKNSSNIPNSKEELDKELPVLEPYFIKSPQIAGKTGLGMRVTWMGHATVLVEMDDLTFLTDPIFSQRASPVQFLGPKRYRGPPCTVAQLPKIDAVVISHTHYDHLDSGTIINLNERFGSDLRWFVPLGLLDWMQKCGCENVIELDWWEENCVPGHDEVTFVFTPAQHWCKRTPTDDNMVLWGSWSVLGPYNRFFFSGDTGYCKVFEQIGKRFGPFDLAAIPIGAYEPRWFMRCQHIDPEEAVRIHIDVQAKKSLGIHWGTFALAYEFYLDPPVKLKEAVERYGLKQDNFFVLNHGESKELKFEEDAFE</sequence>
<feature type="non-terminal residue" evidence="42">
    <location>
        <position position="1"/>
    </location>
</feature>
<evidence type="ECO:0000256" key="23">
    <source>
        <dbReference type="ARBA" id="ARBA00045525"/>
    </source>
</evidence>
<comment type="catalytic activity">
    <reaction evidence="33">
        <text>N-decanoyl-1-hexadecanoyl-2-(9Z,12Z-octadecadienoyl)-sn-glycero-3-phosphoethanolamine + H2O = N-decanoyl ethanolamine + 1-hexadecanoyl-2-(9Z,12Z-octadecadienoyl)-sn-glycero-3-phosphate + H(+)</text>
        <dbReference type="Rhea" id="RHEA:45608"/>
        <dbReference type="ChEBI" id="CHEBI:15377"/>
        <dbReference type="ChEBI" id="CHEBI:15378"/>
        <dbReference type="ChEBI" id="CHEBI:72860"/>
        <dbReference type="ChEBI" id="CHEBI:85295"/>
        <dbReference type="ChEBI" id="CHEBI:85301"/>
    </reaction>
    <physiologicalReaction direction="left-to-right" evidence="33">
        <dbReference type="Rhea" id="RHEA:45609"/>
    </physiologicalReaction>
</comment>
<evidence type="ECO:0000256" key="2">
    <source>
        <dbReference type="ARBA" id="ARBA00004146"/>
    </source>
</evidence>
<comment type="subcellular location">
    <subcellularLocation>
        <location evidence="2">Early endosome membrane</location>
    </subcellularLocation>
    <subcellularLocation>
        <location evidence="5">Endosome membrane</location>
        <topology evidence="5">Peripheral membrane protein</topology>
    </subcellularLocation>
    <subcellularLocation>
        <location evidence="4">Golgi apparatus membrane</location>
        <topology evidence="4">Peripheral membrane protein</topology>
    </subcellularLocation>
    <subcellularLocation>
        <location evidence="3">Nucleus envelope</location>
    </subcellularLocation>
    <subcellularLocation>
        <location evidence="6">Nucleus</location>
        <location evidence="6">Nucleoplasm</location>
    </subcellularLocation>
</comment>
<evidence type="ECO:0000256" key="9">
    <source>
        <dbReference type="ARBA" id="ARBA00012279"/>
    </source>
</evidence>
<keyword evidence="14" id="KW-0378">Hydrolase</keyword>
<dbReference type="GO" id="GO:0070291">
    <property type="term" value="P:N-acylethanolamine metabolic process"/>
    <property type="evidence" value="ECO:0007669"/>
    <property type="project" value="TreeGrafter"/>
</dbReference>
<evidence type="ECO:0000256" key="33">
    <source>
        <dbReference type="ARBA" id="ARBA00048371"/>
    </source>
</evidence>
<dbReference type="GO" id="GO:0005635">
    <property type="term" value="C:nuclear envelope"/>
    <property type="evidence" value="ECO:0007669"/>
    <property type="project" value="UniProtKB-SubCell"/>
</dbReference>
<dbReference type="GO" id="GO:0046872">
    <property type="term" value="F:metal ion binding"/>
    <property type="evidence" value="ECO:0007669"/>
    <property type="project" value="UniProtKB-KW"/>
</dbReference>
<evidence type="ECO:0000256" key="20">
    <source>
        <dbReference type="ARBA" id="ARBA00023136"/>
    </source>
</evidence>
<dbReference type="Pfam" id="PF12706">
    <property type="entry name" value="Lactamase_B_2"/>
    <property type="match status" value="1"/>
</dbReference>
<dbReference type="EC" id="3.1.4.54" evidence="9"/>
<reference evidence="42 43" key="1">
    <citation type="journal article" date="2021" name="Cell">
        <title>Tracing the genetic footprints of vertebrate landing in non-teleost ray-finned fishes.</title>
        <authorList>
            <person name="Bi X."/>
            <person name="Wang K."/>
            <person name="Yang L."/>
            <person name="Pan H."/>
            <person name="Jiang H."/>
            <person name="Wei Q."/>
            <person name="Fang M."/>
            <person name="Yu H."/>
            <person name="Zhu C."/>
            <person name="Cai Y."/>
            <person name="He Y."/>
            <person name="Gan X."/>
            <person name="Zeng H."/>
            <person name="Yu D."/>
            <person name="Zhu Y."/>
            <person name="Jiang H."/>
            <person name="Qiu Q."/>
            <person name="Yang H."/>
            <person name="Zhang Y.E."/>
            <person name="Wang W."/>
            <person name="Zhu M."/>
            <person name="He S."/>
            <person name="Zhang G."/>
        </authorList>
    </citation>
    <scope>NUCLEOTIDE SEQUENCE [LARGE SCALE GENOMIC DNA]</scope>
    <source>
        <strain evidence="42">Bchr_013</strain>
    </source>
</reference>
<dbReference type="PANTHER" id="PTHR15032:SF4">
    <property type="entry name" value="N-ACYL-PHOSPHATIDYLETHANOLAMINE-HYDROLYZING PHOSPHOLIPASE D"/>
    <property type="match status" value="1"/>
</dbReference>
<feature type="region of interest" description="Disordered" evidence="40">
    <location>
        <begin position="92"/>
        <end position="128"/>
    </location>
</feature>
<dbReference type="GO" id="GO:0070290">
    <property type="term" value="F:N-acylphosphatidylethanolamine-specific phospholipase D activity"/>
    <property type="evidence" value="ECO:0007669"/>
    <property type="project" value="UniProtKB-EC"/>
</dbReference>
<name>A0A8X7X215_POLSE</name>
<keyword evidence="21" id="KW-0539">Nucleus</keyword>
<dbReference type="GO" id="GO:0000139">
    <property type="term" value="C:Golgi membrane"/>
    <property type="evidence" value="ECO:0007669"/>
    <property type="project" value="UniProtKB-SubCell"/>
</dbReference>
<comment type="subunit">
    <text evidence="8">Homodimer. Bile acids promote the assembly of inactive monomers into an active dimer and enable catalysis.</text>
</comment>
<comment type="cofactor">
    <cofactor evidence="1">
        <name>Zn(2+)</name>
        <dbReference type="ChEBI" id="CHEBI:29105"/>
    </cofactor>
</comment>
<evidence type="ECO:0000256" key="26">
    <source>
        <dbReference type="ARBA" id="ARBA00047456"/>
    </source>
</evidence>
<comment type="catalytic activity">
    <reaction evidence="27">
        <text>N-hexadecanoyl-1,2-di-(9Z-octadecenoyl)-sn-glycero-3-phosphoethanolamine + H2O = N-hexadecanoylethanolamine + 1,2-di-(9Z-octadecenoyl)-sn-glycero-3-phosphate + H(+)</text>
        <dbReference type="Rhea" id="RHEA:45540"/>
        <dbReference type="ChEBI" id="CHEBI:15377"/>
        <dbReference type="ChEBI" id="CHEBI:15378"/>
        <dbReference type="ChEBI" id="CHEBI:71464"/>
        <dbReference type="ChEBI" id="CHEBI:74546"/>
        <dbReference type="ChEBI" id="CHEBI:78097"/>
    </reaction>
    <physiologicalReaction direction="left-to-right" evidence="27">
        <dbReference type="Rhea" id="RHEA:45541"/>
    </physiologicalReaction>
</comment>
<evidence type="ECO:0000256" key="18">
    <source>
        <dbReference type="ARBA" id="ARBA00023034"/>
    </source>
</evidence>
<comment type="caution">
    <text evidence="42">The sequence shown here is derived from an EMBL/GenBank/DDBJ whole genome shotgun (WGS) entry which is preliminary data.</text>
</comment>
<evidence type="ECO:0000256" key="4">
    <source>
        <dbReference type="ARBA" id="ARBA00004395"/>
    </source>
</evidence>
<evidence type="ECO:0000256" key="7">
    <source>
        <dbReference type="ARBA" id="ARBA00010127"/>
    </source>
</evidence>
<comment type="function">
    <text evidence="23">D-type phospholipase that hydrolyzes N-acyl-phosphatidylethanolamines (NAPEs) to produce bioactive N-acylethanolamines/fatty acid ethanolamides (NAEs/FAEs) and phosphatidic acid. Cleaves the terminal phosphodiester bond of diacyl- and alkenylacyl-NAPEs, primarily playing a role in the generation of long-chain saturated and monounsaturated NAEs in the brain. May control NAPE homeostasis in dopaminergic neuron membranes and regulate neuron survival, partly through RAC1 activation. As a regulator of lipid metabolism in the adipose tissue, mediates the crosstalk between adipocytes, gut microbiota and immune cells to control body temperature and weight. In particular, regulates energy homeostasis by promoting cold-induced brown or beige adipocyte differentiation program to generate heat from fatty acids and glucose. Has limited D-type phospholipase activity toward N-acyl lyso-NAPEs.</text>
</comment>
<dbReference type="GO" id="GO:0031901">
    <property type="term" value="C:early endosome membrane"/>
    <property type="evidence" value="ECO:0007669"/>
    <property type="project" value="UniProtKB-SubCell"/>
</dbReference>
<feature type="compositionally biased region" description="Polar residues" evidence="40">
    <location>
        <begin position="96"/>
        <end position="105"/>
    </location>
</feature>
<comment type="similarity">
    <text evidence="7">Belongs to the NAPE-PLD family.</text>
</comment>
<evidence type="ECO:0000259" key="41">
    <source>
        <dbReference type="Pfam" id="PF12706"/>
    </source>
</evidence>
<dbReference type="PANTHER" id="PTHR15032">
    <property type="entry name" value="N-ACYL-PHOSPHATIDYLETHANOLAMINE-HYDROLYZING PHOSPHOLIPASE D"/>
    <property type="match status" value="1"/>
</dbReference>
<keyword evidence="16" id="KW-0442">Lipid degradation</keyword>
<evidence type="ECO:0000256" key="15">
    <source>
        <dbReference type="ARBA" id="ARBA00022833"/>
    </source>
</evidence>
<evidence type="ECO:0000256" key="13">
    <source>
        <dbReference type="ARBA" id="ARBA00022753"/>
    </source>
</evidence>
<evidence type="ECO:0000256" key="35">
    <source>
        <dbReference type="ARBA" id="ARBA00048630"/>
    </source>
</evidence>
<evidence type="ECO:0000256" key="36">
    <source>
        <dbReference type="ARBA" id="ARBA00048796"/>
    </source>
</evidence>
<comment type="catalytic activity">
    <reaction evidence="37">
        <text>N-butanoyl-1-hexadecanoyl-2-(9Z,12Z-octadecadienoyl)-sn-glycero-3-phosphoethanolamine + H2O = N-butanoyl ethanolamine + 1-hexadecanoyl-2-(9Z,12Z-octadecadienoyl)-sn-glycero-3-phosphate + H(+)</text>
        <dbReference type="Rhea" id="RHEA:45620"/>
        <dbReference type="ChEBI" id="CHEBI:15377"/>
        <dbReference type="ChEBI" id="CHEBI:15378"/>
        <dbReference type="ChEBI" id="CHEBI:72860"/>
        <dbReference type="ChEBI" id="CHEBI:85298"/>
        <dbReference type="ChEBI" id="CHEBI:85304"/>
    </reaction>
    <physiologicalReaction direction="left-to-right" evidence="37">
        <dbReference type="Rhea" id="RHEA:45621"/>
    </physiologicalReaction>
</comment>
<comment type="catalytic activity">
    <reaction evidence="36">
        <text>N-(5Z,8Z,11Z,14Z-eicosatetraenoyl)-1,2-diacyl-sn-glycero-3-phosphoethanolamine + H2O = N-(5Z,8Z,11Z,14Z-eicosatetraenoyl)-ethanolamine + a 1,2-diacyl-sn-glycero-3-phosphate + H(+)</text>
        <dbReference type="Rhea" id="RHEA:56548"/>
        <dbReference type="ChEBI" id="CHEBI:2700"/>
        <dbReference type="ChEBI" id="CHEBI:15377"/>
        <dbReference type="ChEBI" id="CHEBI:15378"/>
        <dbReference type="ChEBI" id="CHEBI:58608"/>
        <dbReference type="ChEBI" id="CHEBI:140532"/>
    </reaction>
    <physiologicalReaction direction="left-to-right" evidence="36">
        <dbReference type="Rhea" id="RHEA:56549"/>
    </physiologicalReaction>
</comment>
<evidence type="ECO:0000256" key="34">
    <source>
        <dbReference type="ARBA" id="ARBA00048593"/>
    </source>
</evidence>
<evidence type="ECO:0000256" key="3">
    <source>
        <dbReference type="ARBA" id="ARBA00004259"/>
    </source>
</evidence>
<evidence type="ECO:0000256" key="5">
    <source>
        <dbReference type="ARBA" id="ARBA00004481"/>
    </source>
</evidence>
<comment type="catalytic activity">
    <reaction evidence="30">
        <text>N-dodecanoyl-1,2-di-(9Z-octadecenoyl)-sn-glycero-3-phosphoethanolamine + H2O = N-dodecanoylethanolamine + 1,2-di-(9Z-octadecenoyl)-sn-glycero-3-phosphate + H(+)</text>
        <dbReference type="Rhea" id="RHEA:45556"/>
        <dbReference type="ChEBI" id="CHEBI:15377"/>
        <dbReference type="ChEBI" id="CHEBI:15378"/>
        <dbReference type="ChEBI" id="CHEBI:74546"/>
        <dbReference type="ChEBI" id="CHEBI:85263"/>
        <dbReference type="ChEBI" id="CHEBI:85294"/>
    </reaction>
    <physiologicalReaction direction="left-to-right" evidence="30">
        <dbReference type="Rhea" id="RHEA:45557"/>
    </physiologicalReaction>
</comment>
<keyword evidence="17" id="KW-0007">Acetylation</keyword>
<evidence type="ECO:0000256" key="40">
    <source>
        <dbReference type="SAM" id="MobiDB-lite"/>
    </source>
</evidence>
<evidence type="ECO:0000256" key="14">
    <source>
        <dbReference type="ARBA" id="ARBA00022801"/>
    </source>
</evidence>
<dbReference type="EMBL" id="JAATIS010005064">
    <property type="protein sequence ID" value="KAG2460325.1"/>
    <property type="molecule type" value="Genomic_DNA"/>
</dbReference>
<evidence type="ECO:0000256" key="39">
    <source>
        <dbReference type="ARBA" id="ARBA00049463"/>
    </source>
</evidence>
<evidence type="ECO:0000256" key="31">
    <source>
        <dbReference type="ARBA" id="ARBA00048025"/>
    </source>
</evidence>
<evidence type="ECO:0000256" key="27">
    <source>
        <dbReference type="ARBA" id="ARBA00047474"/>
    </source>
</evidence>
<feature type="compositionally biased region" description="Basic and acidic residues" evidence="40">
    <location>
        <begin position="106"/>
        <end position="119"/>
    </location>
</feature>
<organism evidence="42 43">
    <name type="scientific">Polypterus senegalus</name>
    <name type="common">Senegal bichir</name>
    <dbReference type="NCBI Taxonomy" id="55291"/>
    <lineage>
        <taxon>Eukaryota</taxon>
        <taxon>Metazoa</taxon>
        <taxon>Chordata</taxon>
        <taxon>Craniata</taxon>
        <taxon>Vertebrata</taxon>
        <taxon>Euteleostomi</taxon>
        <taxon>Actinopterygii</taxon>
        <taxon>Polypteriformes</taxon>
        <taxon>Polypteridae</taxon>
        <taxon>Polypterus</taxon>
    </lineage>
</organism>
<keyword evidence="22" id="KW-1208">Phospholipid metabolism</keyword>
<evidence type="ECO:0000256" key="37">
    <source>
        <dbReference type="ARBA" id="ARBA00048938"/>
    </source>
</evidence>
<evidence type="ECO:0000256" key="22">
    <source>
        <dbReference type="ARBA" id="ARBA00023264"/>
    </source>
</evidence>
<comment type="catalytic activity">
    <reaction evidence="35">
        <text>N,1,2-tri-(9Z-octadecenoyl)-sn-glycero-3-phosphoethanolamine + H2O = N-(9Z-octadecenoyl) ethanolamine + 1,2-di-(9Z-octadecenoyl)-sn-glycero-3-phosphate + H(+)</text>
        <dbReference type="Rhea" id="RHEA:45532"/>
        <dbReference type="ChEBI" id="CHEBI:15377"/>
        <dbReference type="ChEBI" id="CHEBI:15378"/>
        <dbReference type="ChEBI" id="CHEBI:71466"/>
        <dbReference type="ChEBI" id="CHEBI:74546"/>
        <dbReference type="ChEBI" id="CHEBI:85291"/>
    </reaction>
    <physiologicalReaction direction="left-to-right" evidence="35">
        <dbReference type="Rhea" id="RHEA:45533"/>
    </physiologicalReaction>
</comment>
<keyword evidence="18" id="KW-0333">Golgi apparatus</keyword>
<evidence type="ECO:0000256" key="19">
    <source>
        <dbReference type="ARBA" id="ARBA00023098"/>
    </source>
</evidence>
<keyword evidence="13" id="KW-0967">Endosome</keyword>
<evidence type="ECO:0000256" key="12">
    <source>
        <dbReference type="ARBA" id="ARBA00022723"/>
    </source>
</evidence>
<feature type="domain" description="Metallo-beta-lactamase" evidence="41">
    <location>
        <begin position="230"/>
        <end position="430"/>
    </location>
</feature>
<keyword evidence="15" id="KW-0862">Zinc</keyword>
<comment type="catalytic activity">
    <reaction evidence="29">
        <text>N-tetradecanoyl-1,2-di-(9Z-octadecenoyl)-sn-glycero-3-phosphoethanolamine + H2O = N-tetradecanoylethanolamine + 1,2-di-(9Z-octadecenoyl)-sn-glycero-3-phosphate + H(+)</text>
        <dbReference type="Rhea" id="RHEA:45552"/>
        <dbReference type="ChEBI" id="CHEBI:15377"/>
        <dbReference type="ChEBI" id="CHEBI:15378"/>
        <dbReference type="ChEBI" id="CHEBI:74546"/>
        <dbReference type="ChEBI" id="CHEBI:85262"/>
        <dbReference type="ChEBI" id="CHEBI:85293"/>
    </reaction>
    <physiologicalReaction direction="left-to-right" evidence="29">
        <dbReference type="Rhea" id="RHEA:45553"/>
    </physiologicalReaction>
</comment>
<comment type="catalytic activity">
    <reaction evidence="26">
        <text>N,1-dihexadecanoyl-sn-glycero-3-phosphoethanolamine + H2O = N-hexadecanoylethanolamine + 1-hexadecanoyl-sn-glycero-3-phosphate + H(+)</text>
        <dbReference type="Rhea" id="RHEA:45592"/>
        <dbReference type="ChEBI" id="CHEBI:15377"/>
        <dbReference type="ChEBI" id="CHEBI:15378"/>
        <dbReference type="ChEBI" id="CHEBI:57518"/>
        <dbReference type="ChEBI" id="CHEBI:71464"/>
        <dbReference type="ChEBI" id="CHEBI:85335"/>
    </reaction>
    <physiologicalReaction direction="left-to-right" evidence="26">
        <dbReference type="Rhea" id="RHEA:45593"/>
    </physiologicalReaction>
</comment>
<comment type="catalytic activity">
    <reaction evidence="25">
        <text>N-octadecanoyl-1,2-di-(9Z-octadecenoyl)-sn-glycero-3-phosphoethanolamine + H2O = N-octadecanoyl ethanolamine + 1,2-di-(9Z-octadecenoyl)-sn-glycero-3-phosphate + H(+)</text>
        <dbReference type="Rhea" id="RHEA:45536"/>
        <dbReference type="ChEBI" id="CHEBI:15377"/>
        <dbReference type="ChEBI" id="CHEBI:15378"/>
        <dbReference type="ChEBI" id="CHEBI:74546"/>
        <dbReference type="ChEBI" id="CHEBI:85292"/>
        <dbReference type="ChEBI" id="CHEBI:85299"/>
    </reaction>
    <physiologicalReaction direction="left-to-right" evidence="25">
        <dbReference type="Rhea" id="RHEA:45537"/>
    </physiologicalReaction>
</comment>
<evidence type="ECO:0000256" key="24">
    <source>
        <dbReference type="ARBA" id="ARBA00047392"/>
    </source>
</evidence>
<comment type="catalytic activity">
    <reaction evidence="32">
        <text>N,1-dihexadecanoyl-2-(9Z,12Z-octadecadienoyl)-sn-glycero-3-phosphoethanolamine + H2O = 1-hexadecanoyl-2-(9Z,12Z-octadecadienoyl)-sn-glycero-3-phosphate + N-hexadecanoylethanolamine + H(+)</text>
        <dbReference type="Rhea" id="RHEA:45596"/>
        <dbReference type="ChEBI" id="CHEBI:15377"/>
        <dbReference type="ChEBI" id="CHEBI:15378"/>
        <dbReference type="ChEBI" id="CHEBI:71464"/>
        <dbReference type="ChEBI" id="CHEBI:72860"/>
        <dbReference type="ChEBI" id="CHEBI:85334"/>
    </reaction>
    <physiologicalReaction direction="left-to-right" evidence="32">
        <dbReference type="Rhea" id="RHEA:45597"/>
    </physiologicalReaction>
</comment>
<keyword evidence="43" id="KW-1185">Reference proteome</keyword>
<evidence type="ECO:0000256" key="32">
    <source>
        <dbReference type="ARBA" id="ARBA00048295"/>
    </source>
</evidence>
<evidence type="ECO:0000256" key="30">
    <source>
        <dbReference type="ARBA" id="ARBA00047926"/>
    </source>
</evidence>
<comment type="catalytic activity">
    <reaction evidence="38">
        <text>1-O-(1Z-octadecenoyl)-2-(9Z-octadecenoyl)-sn-glycero-3-phospho-N-hexadecanoyl-ethanolamine + H2O = 1-O-(1Z-octadecenoyl)-2-(9Z-octadecenoyl)-sn-glycero-3-phosphate + N-hexadecanoylethanolamine + H(+)</text>
        <dbReference type="Rhea" id="RHEA:56464"/>
        <dbReference type="ChEBI" id="CHEBI:15377"/>
        <dbReference type="ChEBI" id="CHEBI:15378"/>
        <dbReference type="ChEBI" id="CHEBI:71464"/>
        <dbReference type="ChEBI" id="CHEBI:138663"/>
        <dbReference type="ChEBI" id="CHEBI:140452"/>
    </reaction>
    <physiologicalReaction direction="left-to-right" evidence="38">
        <dbReference type="Rhea" id="RHEA:56465"/>
    </physiologicalReaction>
</comment>
<comment type="catalytic activity">
    <reaction evidence="28">
        <text>N,1-diacyl-sn-glycero-3-phosphoethanolamine + H2O = an N-acylethanolamine + a 1-acyl-sn-glycero-3-phosphate + H(+)</text>
        <dbReference type="Rhea" id="RHEA:53164"/>
        <dbReference type="ChEBI" id="CHEBI:15377"/>
        <dbReference type="ChEBI" id="CHEBI:15378"/>
        <dbReference type="ChEBI" id="CHEBI:52640"/>
        <dbReference type="ChEBI" id="CHEBI:57970"/>
        <dbReference type="ChEBI" id="CHEBI:85216"/>
    </reaction>
    <physiologicalReaction direction="left-to-right" evidence="28">
        <dbReference type="Rhea" id="RHEA:53165"/>
    </physiologicalReaction>
</comment>
<evidence type="ECO:0000256" key="25">
    <source>
        <dbReference type="ARBA" id="ARBA00047399"/>
    </source>
</evidence>
<evidence type="ECO:0000256" key="6">
    <source>
        <dbReference type="ARBA" id="ARBA00004642"/>
    </source>
</evidence>
<keyword evidence="11" id="KW-0595">Phospholipid degradation</keyword>